<keyword evidence="1" id="KW-0472">Membrane</keyword>
<evidence type="ECO:0000313" key="3">
    <source>
        <dbReference type="Proteomes" id="UP000294575"/>
    </source>
</evidence>
<comment type="caution">
    <text evidence="2">The sequence shown here is derived from an EMBL/GenBank/DDBJ whole genome shotgun (WGS) entry which is preliminary data.</text>
</comment>
<name>A0A4R6U5L7_9GAMM</name>
<evidence type="ECO:0000313" key="2">
    <source>
        <dbReference type="EMBL" id="TDQ39919.1"/>
    </source>
</evidence>
<protein>
    <recommendedName>
        <fullName evidence="4">PH (Pleckstrin Homology) domain-containing protein</fullName>
    </recommendedName>
</protein>
<dbReference type="EMBL" id="SNYK01000001">
    <property type="protein sequence ID" value="TDQ39919.1"/>
    <property type="molecule type" value="Genomic_DNA"/>
</dbReference>
<evidence type="ECO:0000256" key="1">
    <source>
        <dbReference type="SAM" id="Phobius"/>
    </source>
</evidence>
<reference evidence="2 3" key="1">
    <citation type="submission" date="2019-03" db="EMBL/GenBank/DDBJ databases">
        <title>Genomic Encyclopedia of Type Strains, Phase IV (KMG-IV): sequencing the most valuable type-strain genomes for metagenomic binning, comparative biology and taxonomic classification.</title>
        <authorList>
            <person name="Goeker M."/>
        </authorList>
    </citation>
    <scope>NUCLEOTIDE SEQUENCE [LARGE SCALE GENOMIC DNA]</scope>
    <source>
        <strain evidence="2 3">DSM 28679</strain>
    </source>
</reference>
<feature type="transmembrane region" description="Helical" evidence="1">
    <location>
        <begin position="17"/>
        <end position="38"/>
    </location>
</feature>
<keyword evidence="1" id="KW-0812">Transmembrane</keyword>
<dbReference type="Proteomes" id="UP000294575">
    <property type="component" value="Unassembled WGS sequence"/>
</dbReference>
<feature type="transmembrane region" description="Helical" evidence="1">
    <location>
        <begin position="44"/>
        <end position="62"/>
    </location>
</feature>
<evidence type="ECO:0008006" key="4">
    <source>
        <dbReference type="Google" id="ProtNLM"/>
    </source>
</evidence>
<organism evidence="2 3">
    <name type="scientific">Thiopseudomonas denitrificans</name>
    <dbReference type="NCBI Taxonomy" id="1501432"/>
    <lineage>
        <taxon>Bacteria</taxon>
        <taxon>Pseudomonadati</taxon>
        <taxon>Pseudomonadota</taxon>
        <taxon>Gammaproteobacteria</taxon>
        <taxon>Pseudomonadales</taxon>
        <taxon>Pseudomonadaceae</taxon>
        <taxon>Thiopseudomonas</taxon>
    </lineage>
</organism>
<proteinExistence type="predicted"/>
<keyword evidence="3" id="KW-1185">Reference proteome</keyword>
<dbReference type="AlphaFoldDB" id="A0A4R6U5L7"/>
<accession>A0A4R6U5L7</accession>
<gene>
    <name evidence="2" type="ORF">DFQ45_10148</name>
</gene>
<keyword evidence="1" id="KW-1133">Transmembrane helix</keyword>
<dbReference type="RefSeq" id="WP_101496524.1">
    <property type="nucleotide sequence ID" value="NZ_LNJZ01000006.1"/>
</dbReference>
<sequence>MQFFVSEQQVSKDRRKLIYLVVFLLFVCVFLLLKAVNVKAATELFYPILGIIIFTPIFLSSYRKIKHGAATYPVLVLEQENRQITVRYKDIVVNVDLTQIEGLRLQSKSGSLVSIILKTAAGETLRFEGYKDMDALADALESLVPAEKVTKSSFFHH</sequence>